<keyword evidence="6" id="KW-1185">Reference proteome</keyword>
<dbReference type="EMBL" id="FTOQ01000026">
    <property type="protein sequence ID" value="SIT17325.1"/>
    <property type="molecule type" value="Genomic_DNA"/>
</dbReference>
<dbReference type="CDD" id="cd01392">
    <property type="entry name" value="HTH_LacI"/>
    <property type="match status" value="1"/>
</dbReference>
<dbReference type="CDD" id="cd20010">
    <property type="entry name" value="PBP1_AglR-like"/>
    <property type="match status" value="1"/>
</dbReference>
<dbReference type="Pfam" id="PF00356">
    <property type="entry name" value="LacI"/>
    <property type="match status" value="1"/>
</dbReference>
<reference evidence="6" key="1">
    <citation type="submission" date="2017-01" db="EMBL/GenBank/DDBJ databases">
        <authorList>
            <person name="Varghese N."/>
            <person name="Submissions S."/>
        </authorList>
    </citation>
    <scope>NUCLEOTIDE SEQUENCE [LARGE SCALE GENOMIC DNA]</scope>
    <source>
        <strain evidence="6">DSM 29430</strain>
    </source>
</reference>
<dbReference type="InterPro" id="IPR000843">
    <property type="entry name" value="HTH_LacI"/>
</dbReference>
<evidence type="ECO:0000313" key="5">
    <source>
        <dbReference type="EMBL" id="SIT17325.1"/>
    </source>
</evidence>
<gene>
    <name evidence="5" type="ORF">SAMN05421759_12614</name>
</gene>
<keyword evidence="1" id="KW-0805">Transcription regulation</keyword>
<dbReference type="STRING" id="633194.SAMN05421759_12614"/>
<dbReference type="Gene3D" id="1.10.260.40">
    <property type="entry name" value="lambda repressor-like DNA-binding domains"/>
    <property type="match status" value="1"/>
</dbReference>
<keyword evidence="2" id="KW-0238">DNA-binding</keyword>
<keyword evidence="3" id="KW-0804">Transcription</keyword>
<dbReference type="Gene3D" id="3.40.50.2300">
    <property type="match status" value="2"/>
</dbReference>
<name>A0A1N7Q3B5_9RHOB</name>
<dbReference type="PANTHER" id="PTHR30146:SF109">
    <property type="entry name" value="HTH-TYPE TRANSCRIPTIONAL REGULATOR GALS"/>
    <property type="match status" value="1"/>
</dbReference>
<dbReference type="InterPro" id="IPR010982">
    <property type="entry name" value="Lambda_DNA-bd_dom_sf"/>
</dbReference>
<dbReference type="Pfam" id="PF00532">
    <property type="entry name" value="Peripla_BP_1"/>
    <property type="match status" value="1"/>
</dbReference>
<dbReference type="InterPro" id="IPR028082">
    <property type="entry name" value="Peripla_BP_I"/>
</dbReference>
<accession>A0A1N7Q3B5</accession>
<dbReference type="PANTHER" id="PTHR30146">
    <property type="entry name" value="LACI-RELATED TRANSCRIPTIONAL REPRESSOR"/>
    <property type="match status" value="1"/>
</dbReference>
<feature type="domain" description="HTH lacI-type" evidence="4">
    <location>
        <begin position="45"/>
        <end position="99"/>
    </location>
</feature>
<dbReference type="InterPro" id="IPR001761">
    <property type="entry name" value="Peripla_BP/Lac1_sug-bd_dom"/>
</dbReference>
<dbReference type="GO" id="GO:0003700">
    <property type="term" value="F:DNA-binding transcription factor activity"/>
    <property type="evidence" value="ECO:0007669"/>
    <property type="project" value="TreeGrafter"/>
</dbReference>
<evidence type="ECO:0000256" key="3">
    <source>
        <dbReference type="ARBA" id="ARBA00023163"/>
    </source>
</evidence>
<dbReference type="SUPFAM" id="SSF53822">
    <property type="entry name" value="Periplasmic binding protein-like I"/>
    <property type="match status" value="1"/>
</dbReference>
<organism evidence="5 6">
    <name type="scientific">Roseivivax lentus</name>
    <dbReference type="NCBI Taxonomy" id="633194"/>
    <lineage>
        <taxon>Bacteria</taxon>
        <taxon>Pseudomonadati</taxon>
        <taxon>Pseudomonadota</taxon>
        <taxon>Alphaproteobacteria</taxon>
        <taxon>Rhodobacterales</taxon>
        <taxon>Roseobacteraceae</taxon>
        <taxon>Roseivivax</taxon>
    </lineage>
</organism>
<evidence type="ECO:0000256" key="2">
    <source>
        <dbReference type="ARBA" id="ARBA00023125"/>
    </source>
</evidence>
<protein>
    <submittedName>
        <fullName evidence="5">Transcriptional regulator, LacI family</fullName>
    </submittedName>
</protein>
<dbReference type="GO" id="GO:0000976">
    <property type="term" value="F:transcription cis-regulatory region binding"/>
    <property type="evidence" value="ECO:0007669"/>
    <property type="project" value="TreeGrafter"/>
</dbReference>
<proteinExistence type="predicted"/>
<dbReference type="Proteomes" id="UP000186684">
    <property type="component" value="Unassembled WGS sequence"/>
</dbReference>
<evidence type="ECO:0000259" key="4">
    <source>
        <dbReference type="PROSITE" id="PS50932"/>
    </source>
</evidence>
<evidence type="ECO:0000313" key="6">
    <source>
        <dbReference type="Proteomes" id="UP000186684"/>
    </source>
</evidence>
<dbReference type="SUPFAM" id="SSF47413">
    <property type="entry name" value="lambda repressor-like DNA-binding domains"/>
    <property type="match status" value="1"/>
</dbReference>
<dbReference type="AlphaFoldDB" id="A0A1N7Q3B5"/>
<dbReference type="PROSITE" id="PS50932">
    <property type="entry name" value="HTH_LACI_2"/>
    <property type="match status" value="1"/>
</dbReference>
<evidence type="ECO:0000256" key="1">
    <source>
        <dbReference type="ARBA" id="ARBA00023015"/>
    </source>
</evidence>
<sequence>MSCCNAAKTYLEGGLPNRDVLRLGCEKSKALWTLDAKAQPRDTPMNLKELSEHLNLSQTTVSRALNGYPEVREATRRRVLEAARQFNYSPNARAKGLATGRAMSIGHVIPLSNKHEILNPLFGDFITGASEAYATGGYELVLTLVPDDEEAAHYHNIRARGNVDGIILHGPRVNDPRIDLLDRIGVPFLVHGRVFGRAEDYAFVDIDNESAFLRATRHLIALGHRRIALLNAVETMDFAYRRRRGYEAALREAGIGIDRALIEVGGMTESLGMRAASEMLDRPNPPTAFLCSSIVIAFGVERAILRRGLAMGEDISVVTHDDVLSYLPNGTSEPLFTATRSSIREAGRTCAQELMAMIADPGKPRPGIMLDADLILGRSTGRAPG</sequence>
<dbReference type="SMART" id="SM00354">
    <property type="entry name" value="HTH_LACI"/>
    <property type="match status" value="1"/>
</dbReference>